<evidence type="ECO:0000259" key="1">
    <source>
        <dbReference type="Pfam" id="PF01814"/>
    </source>
</evidence>
<dbReference type="Proteomes" id="UP001245683">
    <property type="component" value="Unassembled WGS sequence"/>
</dbReference>
<sequence length="446" mass="52061">MTELLKAREYKKEQLKELLLRIHRGESVEKLKEEFRQVLSGISPLEIPIIEQELVKEGISAKDIAKMCDLHVELFREAVKGTDELEEKDLPDGHPLKTLYQENKEILKDAEILNLYAKTLATTKDERMREEILGVLEEIVGNLRKIGSTHYNREEMLIFPYIERRGLTAIATVLWTKHDEIRFMIKYLAELLRKRSEMPWEEFVERFKAKAGEAAFALSDMVFRENNIFYPTLKALLSEGEWKAIRMQEKEAGFYKVNPPAWDPGEDVKPLHPWEINPELSVEQLLSLPKEVQGALRGQPLEFDRSKLKREGDIDLGTGYLNLKELKAIFEALPVDVTFIDRDDRVRFFSPGERIFERTLSVLGRPVQLCHPPKSVHIVNKILQAFKEGRKREATFWLRLGEKYVYIRYVPLFDENGEYMGTLEITMDIAPYKAIEGEKRLLDWRD</sequence>
<dbReference type="InterPro" id="IPR007380">
    <property type="entry name" value="DUF438"/>
</dbReference>
<dbReference type="EMBL" id="JAVDZE010000005">
    <property type="protein sequence ID" value="MDV3104567.1"/>
    <property type="molecule type" value="Genomic_DNA"/>
</dbReference>
<dbReference type="Gene3D" id="3.30.450.20">
    <property type="entry name" value="PAS domain"/>
    <property type="match status" value="1"/>
</dbReference>
<evidence type="ECO:0000313" key="4">
    <source>
        <dbReference type="Proteomes" id="UP001245683"/>
    </source>
</evidence>
<dbReference type="Gene3D" id="1.20.120.520">
    <property type="entry name" value="nmb1532 protein domain like"/>
    <property type="match status" value="1"/>
</dbReference>
<dbReference type="PANTHER" id="PTHR39966:SF3">
    <property type="entry name" value="DUF438 DOMAIN-CONTAINING PROTEIN"/>
    <property type="match status" value="1"/>
</dbReference>
<gene>
    <name evidence="3" type="ORF">RBI02_08480</name>
</gene>
<dbReference type="Pfam" id="PF01814">
    <property type="entry name" value="Hemerythrin"/>
    <property type="match status" value="1"/>
</dbReference>
<protein>
    <submittedName>
        <fullName evidence="3">DUF438 domain-containing protein</fullName>
    </submittedName>
</protein>
<dbReference type="Pfam" id="PF04282">
    <property type="entry name" value="DUF438"/>
    <property type="match status" value="1"/>
</dbReference>
<dbReference type="InterPro" id="IPR012312">
    <property type="entry name" value="Hemerythrin-like"/>
</dbReference>
<dbReference type="PANTHER" id="PTHR39966">
    <property type="entry name" value="BLL2471 PROTEIN-RELATED"/>
    <property type="match status" value="1"/>
</dbReference>
<proteinExistence type="predicted"/>
<evidence type="ECO:0000313" key="3">
    <source>
        <dbReference type="EMBL" id="MDV3104567.1"/>
    </source>
</evidence>
<dbReference type="InterPro" id="IPR035965">
    <property type="entry name" value="PAS-like_dom_sf"/>
</dbReference>
<accession>A0AAE4NXK7</accession>
<dbReference type="RefSeq" id="WP_315342961.1">
    <property type="nucleotide sequence ID" value="NZ_JAVDZE010000005.1"/>
</dbReference>
<feature type="domain" description="Hemerythrin-like" evidence="1">
    <location>
        <begin position="94"/>
        <end position="233"/>
    </location>
</feature>
<dbReference type="AlphaFoldDB" id="A0AAE4NXK7"/>
<name>A0AAE4NXK7_9EURY</name>
<dbReference type="SUPFAM" id="SSF55785">
    <property type="entry name" value="PYP-like sensor domain (PAS domain)"/>
    <property type="match status" value="1"/>
</dbReference>
<feature type="domain" description="DUF438" evidence="2">
    <location>
        <begin position="15"/>
        <end position="80"/>
    </location>
</feature>
<comment type="caution">
    <text evidence="3">The sequence shown here is derived from an EMBL/GenBank/DDBJ whole genome shotgun (WGS) entry which is preliminary data.</text>
</comment>
<evidence type="ECO:0000259" key="2">
    <source>
        <dbReference type="Pfam" id="PF04282"/>
    </source>
</evidence>
<keyword evidence="4" id="KW-1185">Reference proteome</keyword>
<reference evidence="3 4" key="1">
    <citation type="submission" date="2023-08" db="EMBL/GenBank/DDBJ databases">
        <title>Draft genome sequence of Thermococcus waiotapuensis WT1T, a thermophilic sulphur-dependent archaeon from order Thermococcales.</title>
        <authorList>
            <person name="Manners S.H."/>
            <person name="Carere C.R."/>
            <person name="Dhami M.K."/>
            <person name="Dobson R.C.J."/>
            <person name="Stott M.B."/>
        </authorList>
    </citation>
    <scope>NUCLEOTIDE SEQUENCE [LARGE SCALE GENOMIC DNA]</scope>
    <source>
        <strain evidence="3 4">WT1</strain>
    </source>
</reference>
<dbReference type="GO" id="GO:0005886">
    <property type="term" value="C:plasma membrane"/>
    <property type="evidence" value="ECO:0007669"/>
    <property type="project" value="TreeGrafter"/>
</dbReference>
<organism evidence="3 4">
    <name type="scientific">Thermococcus waiotapuensis</name>
    <dbReference type="NCBI Taxonomy" id="90909"/>
    <lineage>
        <taxon>Archaea</taxon>
        <taxon>Methanobacteriati</taxon>
        <taxon>Methanobacteriota</taxon>
        <taxon>Thermococci</taxon>
        <taxon>Thermococcales</taxon>
        <taxon>Thermococcaceae</taxon>
        <taxon>Thermococcus</taxon>
    </lineage>
</organism>
<dbReference type="Pfam" id="PF13596">
    <property type="entry name" value="PAS_10"/>
    <property type="match status" value="1"/>
</dbReference>